<dbReference type="PROSITE" id="PS51257">
    <property type="entry name" value="PROKAR_LIPOPROTEIN"/>
    <property type="match status" value="1"/>
</dbReference>
<evidence type="ECO:0000256" key="1">
    <source>
        <dbReference type="SAM" id="SignalP"/>
    </source>
</evidence>
<organism evidence="2 3">
    <name type="scientific">Gottfriedia endophytica</name>
    <dbReference type="NCBI Taxonomy" id="2820819"/>
    <lineage>
        <taxon>Bacteria</taxon>
        <taxon>Bacillati</taxon>
        <taxon>Bacillota</taxon>
        <taxon>Bacilli</taxon>
        <taxon>Bacillales</taxon>
        <taxon>Bacillaceae</taxon>
        <taxon>Gottfriedia</taxon>
    </lineage>
</organism>
<gene>
    <name evidence="2" type="ORF">J5Y03_12370</name>
</gene>
<dbReference type="RefSeq" id="WP_209406076.1">
    <property type="nucleotide sequence ID" value="NZ_JAGIYQ010000007.1"/>
</dbReference>
<evidence type="ECO:0000313" key="3">
    <source>
        <dbReference type="Proteomes" id="UP000682134"/>
    </source>
</evidence>
<keyword evidence="3" id="KW-1185">Reference proteome</keyword>
<protein>
    <recommendedName>
        <fullName evidence="4">Lipoprotein</fullName>
    </recommendedName>
</protein>
<feature type="chain" id="PRO_5038908319" description="Lipoprotein" evidence="1">
    <location>
        <begin position="20"/>
        <end position="173"/>
    </location>
</feature>
<sequence length="173" mass="19105">MKKCLILSIALLICGLVMGCSKYGGQSNYSSLSQNEIKQFVSQKKIEPLSIEDVQNSTLILYENGIYGLSKENGKIIENQTGWVGNSKEKVIIGMTSTGSPHVSVIIEDKNLLKEANEVKVVFSDGKSVTKPFEGKRGLLVFYDKNKSNLTINDGIEISIFNKKGIVIYKHTL</sequence>
<evidence type="ECO:0008006" key="4">
    <source>
        <dbReference type="Google" id="ProtNLM"/>
    </source>
</evidence>
<dbReference type="Proteomes" id="UP000682134">
    <property type="component" value="Unassembled WGS sequence"/>
</dbReference>
<reference evidence="2" key="1">
    <citation type="submission" date="2021-04" db="EMBL/GenBank/DDBJ databases">
        <title>Genome seq and assembly of Bacillus sp.</title>
        <authorList>
            <person name="Chhetri G."/>
        </authorList>
    </citation>
    <scope>NUCLEOTIDE SEQUENCE</scope>
    <source>
        <strain evidence="2">RG28</strain>
    </source>
</reference>
<evidence type="ECO:0000313" key="2">
    <source>
        <dbReference type="EMBL" id="MBP0725967.1"/>
    </source>
</evidence>
<dbReference type="AlphaFoldDB" id="A0A940NKN9"/>
<feature type="signal peptide" evidence="1">
    <location>
        <begin position="1"/>
        <end position="19"/>
    </location>
</feature>
<accession>A0A940NKN9</accession>
<dbReference type="EMBL" id="JAGIYQ010000007">
    <property type="protein sequence ID" value="MBP0725967.1"/>
    <property type="molecule type" value="Genomic_DNA"/>
</dbReference>
<name>A0A940NKN9_9BACI</name>
<keyword evidence="1" id="KW-0732">Signal</keyword>
<comment type="caution">
    <text evidence="2">The sequence shown here is derived from an EMBL/GenBank/DDBJ whole genome shotgun (WGS) entry which is preliminary data.</text>
</comment>
<proteinExistence type="predicted"/>